<dbReference type="SMART" id="SM00872">
    <property type="entry name" value="Alpha-mann_mid"/>
    <property type="match status" value="1"/>
</dbReference>
<keyword evidence="2" id="KW-0479">Metal-binding</keyword>
<evidence type="ECO:0000259" key="5">
    <source>
        <dbReference type="SMART" id="SM00872"/>
    </source>
</evidence>
<sequence>MITHPKTIAKLERIESNYRSFIFRSCTTLTVDYLETDKHWRSVPDDRASWRPAADGLQWGGSGSSAWFRASYRVDHGRSEPLFIAANTGGCEALLWINGKPAGIFNHASYKNIRGNHHTLLLSQSTNTGECFEIAVEAYAGHEIVGVHPGDTPETQDAYRPPYIRQFKDIVLLRRDDQVLQFVIDLHIARTLSEALPERSFRKGELLAALSDVFTTVWEEPDTVEETIWRDGLCRAAKILQSVLAKRNGDSAPRAGLIGHSHMDTAWLWTIDESIRKCARTYSNALRLMDQYPEYRFIQSSAVHADFMREHYPDIFTGIQQRAKEGRWEPNGGAWVEPDVNLSGGESLIRQFIYGQRFTQEHFDYTSDTFWLPDTFGYTAALPQILLGCNIRYFLTTKLSWNETNSFPYDTFWWEGIDGSKIFTHFNDIHCEPDPGTLINKLAGTGPKDFRTTENCVRHPDVNQARLISFGKGDGGGGPDFETLEIARRVADVDGCPRGEYTSVSAFMVELQQDARRAPLYCGELYVEGHRGVFTQQAAIKRLNRSAEFALRNLEYCAARTSLANISIDHERLERLWKVLLINQFHDILPGTSIPAVHDRAIRELDELVSDARAFSSELLDSLSVPEIDTFSLHNSLNWTRRSGWISADLSLPDGIITQTIETPWGERRHILEGLNLPPLGASAFSAISKQDASAANQKSGSPFELDGSTILTPFARLELDPAGRIASWVDLDSGRELRDSYRGPLNNLLFGEDIPAQWDNWDIDEDMERKLTPINSYGELQVVANGPLQLRLRYKVNLTGRSWLQQDMVFHSHTAQVDFETAIQWEEPHRYLGVEFPLAIHCPMARNEIQFGHLQRNTHANFAEDRARFEVSQHKWSDLSESDFGVALLNDGKYGLSVRGGKVRLSLMKGGGHPDPRGDRGFHFFTYSLLPHTGSFSVESVVRPAYELNTPILTHPGSTIADTPLLAYCPPNAVVETVKPAENGDGVIVRLYDAAGGASMLELSPDENLSKMEDCNMLEEPSAEKTWNRPFGIRSVRLSK</sequence>
<dbReference type="InterPro" id="IPR011013">
    <property type="entry name" value="Gal_mutarotase_sf_dom"/>
</dbReference>
<dbReference type="SUPFAM" id="SSF74650">
    <property type="entry name" value="Galactose mutarotase-like"/>
    <property type="match status" value="1"/>
</dbReference>
<dbReference type="RefSeq" id="WP_189514215.1">
    <property type="nucleotide sequence ID" value="NZ_BMXG01000009.1"/>
</dbReference>
<dbReference type="PANTHER" id="PTHR46017:SF1">
    <property type="entry name" value="ALPHA-MANNOSIDASE 2C1"/>
    <property type="match status" value="1"/>
</dbReference>
<dbReference type="Pfam" id="PF09261">
    <property type="entry name" value="Alpha-mann_mid"/>
    <property type="match status" value="1"/>
</dbReference>
<keyword evidence="4" id="KW-0326">Glycosidase</keyword>
<keyword evidence="7" id="KW-1185">Reference proteome</keyword>
<dbReference type="Gene3D" id="2.70.98.30">
    <property type="entry name" value="Golgi alpha-mannosidase II, domain 4"/>
    <property type="match status" value="1"/>
</dbReference>
<evidence type="ECO:0000256" key="4">
    <source>
        <dbReference type="ARBA" id="ARBA00023295"/>
    </source>
</evidence>
<dbReference type="SUPFAM" id="SSF88713">
    <property type="entry name" value="Glycoside hydrolase/deacetylase"/>
    <property type="match status" value="1"/>
</dbReference>
<dbReference type="InterPro" id="IPR028995">
    <property type="entry name" value="Glyco_hydro_57/38_cen_sf"/>
</dbReference>
<dbReference type="GO" id="GO:0009313">
    <property type="term" value="P:oligosaccharide catabolic process"/>
    <property type="evidence" value="ECO:0007669"/>
    <property type="project" value="TreeGrafter"/>
</dbReference>
<evidence type="ECO:0000256" key="1">
    <source>
        <dbReference type="ARBA" id="ARBA00009792"/>
    </source>
</evidence>
<dbReference type="InterPro" id="IPR000602">
    <property type="entry name" value="Glyco_hydro_38_N"/>
</dbReference>
<dbReference type="Gene3D" id="3.20.110.10">
    <property type="entry name" value="Glycoside hydrolase 38, N terminal domain"/>
    <property type="match status" value="1"/>
</dbReference>
<evidence type="ECO:0000256" key="2">
    <source>
        <dbReference type="ARBA" id="ARBA00022723"/>
    </source>
</evidence>
<dbReference type="GO" id="GO:0046872">
    <property type="term" value="F:metal ion binding"/>
    <property type="evidence" value="ECO:0007669"/>
    <property type="project" value="UniProtKB-KW"/>
</dbReference>
<dbReference type="AlphaFoldDB" id="A0A8J3DHQ8"/>
<dbReference type="InterPro" id="IPR011682">
    <property type="entry name" value="Glyco_hydro_38_C"/>
</dbReference>
<dbReference type="InterPro" id="IPR015341">
    <property type="entry name" value="Glyco_hydro_38_cen"/>
</dbReference>
<dbReference type="Pfam" id="PF01074">
    <property type="entry name" value="Glyco_hydro_38N"/>
    <property type="match status" value="1"/>
</dbReference>
<dbReference type="GO" id="GO:0004559">
    <property type="term" value="F:alpha-mannosidase activity"/>
    <property type="evidence" value="ECO:0007669"/>
    <property type="project" value="InterPro"/>
</dbReference>
<feature type="domain" description="Glycoside hydrolase family 38 central" evidence="5">
    <location>
        <begin position="528"/>
        <end position="605"/>
    </location>
</feature>
<dbReference type="Gene3D" id="1.20.1270.50">
    <property type="entry name" value="Glycoside hydrolase family 38, central domain"/>
    <property type="match status" value="1"/>
</dbReference>
<evidence type="ECO:0000313" key="6">
    <source>
        <dbReference type="EMBL" id="GHC01673.1"/>
    </source>
</evidence>
<reference evidence="6" key="1">
    <citation type="journal article" date="2014" name="Int. J. Syst. Evol. Microbiol.">
        <title>Complete genome sequence of Corynebacterium casei LMG S-19264T (=DSM 44701T), isolated from a smear-ripened cheese.</title>
        <authorList>
            <consortium name="US DOE Joint Genome Institute (JGI-PGF)"/>
            <person name="Walter F."/>
            <person name="Albersmeier A."/>
            <person name="Kalinowski J."/>
            <person name="Ruckert C."/>
        </authorList>
    </citation>
    <scope>NUCLEOTIDE SEQUENCE</scope>
    <source>
        <strain evidence="6">KCTC 12870</strain>
    </source>
</reference>
<dbReference type="GO" id="GO:0006013">
    <property type="term" value="P:mannose metabolic process"/>
    <property type="evidence" value="ECO:0007669"/>
    <property type="project" value="InterPro"/>
</dbReference>
<proteinExistence type="inferred from homology"/>
<dbReference type="SUPFAM" id="SSF88688">
    <property type="entry name" value="Families 57/38 glycoside transferase middle domain"/>
    <property type="match status" value="1"/>
</dbReference>
<evidence type="ECO:0000256" key="3">
    <source>
        <dbReference type="ARBA" id="ARBA00022801"/>
    </source>
</evidence>
<accession>A0A8J3DHQ8</accession>
<dbReference type="Proteomes" id="UP000642829">
    <property type="component" value="Unassembled WGS sequence"/>
</dbReference>
<dbReference type="Gene3D" id="2.60.40.2220">
    <property type="match status" value="1"/>
</dbReference>
<dbReference type="GO" id="GO:0030246">
    <property type="term" value="F:carbohydrate binding"/>
    <property type="evidence" value="ECO:0007669"/>
    <property type="project" value="InterPro"/>
</dbReference>
<protein>
    <submittedName>
        <fullName evidence="6">Alpha-mannosidase</fullName>
    </submittedName>
</protein>
<dbReference type="FunFam" id="1.20.1270.50:FF:000004">
    <property type="entry name" value="alpha-mannosidase 2C1 isoform X1"/>
    <property type="match status" value="1"/>
</dbReference>
<organism evidence="6 7">
    <name type="scientific">Cerasicoccus arenae</name>
    <dbReference type="NCBI Taxonomy" id="424488"/>
    <lineage>
        <taxon>Bacteria</taxon>
        <taxon>Pseudomonadati</taxon>
        <taxon>Verrucomicrobiota</taxon>
        <taxon>Opitutia</taxon>
        <taxon>Puniceicoccales</taxon>
        <taxon>Cerasicoccaceae</taxon>
        <taxon>Cerasicoccus</taxon>
    </lineage>
</organism>
<evidence type="ECO:0000313" key="7">
    <source>
        <dbReference type="Proteomes" id="UP000642829"/>
    </source>
</evidence>
<keyword evidence="3" id="KW-0378">Hydrolase</keyword>
<dbReference type="InterPro" id="IPR027291">
    <property type="entry name" value="Glyco_hydro_38_N_sf"/>
</dbReference>
<dbReference type="CDD" id="cd10789">
    <property type="entry name" value="GH38N_AMII_ER_cytosolic"/>
    <property type="match status" value="1"/>
</dbReference>
<gene>
    <name evidence="6" type="ORF">GCM10007047_17800</name>
</gene>
<name>A0A8J3DHQ8_9BACT</name>
<reference evidence="6" key="2">
    <citation type="submission" date="2020-09" db="EMBL/GenBank/DDBJ databases">
        <authorList>
            <person name="Sun Q."/>
            <person name="Kim S."/>
        </authorList>
    </citation>
    <scope>NUCLEOTIDE SEQUENCE</scope>
    <source>
        <strain evidence="6">KCTC 12870</strain>
    </source>
</reference>
<dbReference type="Pfam" id="PF07748">
    <property type="entry name" value="Glyco_hydro_38C"/>
    <property type="match status" value="1"/>
</dbReference>
<dbReference type="InterPro" id="IPR011330">
    <property type="entry name" value="Glyco_hydro/deAcase_b/a-brl"/>
</dbReference>
<dbReference type="InterPro" id="IPR041147">
    <property type="entry name" value="GH38_C"/>
</dbReference>
<dbReference type="Pfam" id="PF22907">
    <property type="entry name" value="Ams1-like_1st"/>
    <property type="match status" value="1"/>
</dbReference>
<dbReference type="InterPro" id="IPR037094">
    <property type="entry name" value="Glyco_hydro_38_cen_sf"/>
</dbReference>
<comment type="caution">
    <text evidence="6">The sequence shown here is derived from an EMBL/GenBank/DDBJ whole genome shotgun (WGS) entry which is preliminary data.</text>
</comment>
<dbReference type="Pfam" id="PF17677">
    <property type="entry name" value="Glyco_hydro38C2"/>
    <property type="match status" value="1"/>
</dbReference>
<dbReference type="EMBL" id="BMXG01000009">
    <property type="protein sequence ID" value="GHC01673.1"/>
    <property type="molecule type" value="Genomic_DNA"/>
</dbReference>
<dbReference type="InterPro" id="IPR054723">
    <property type="entry name" value="Ams1-like_N"/>
</dbReference>
<dbReference type="PANTHER" id="PTHR46017">
    <property type="entry name" value="ALPHA-MANNOSIDASE 2C1"/>
    <property type="match status" value="1"/>
</dbReference>
<comment type="similarity">
    <text evidence="1">Belongs to the glycosyl hydrolase 38 family.</text>
</comment>